<keyword evidence="3" id="KW-1185">Reference proteome</keyword>
<reference evidence="2" key="1">
    <citation type="journal article" date="2014" name="Genome Announc.">
        <title>Draft Genome Sequences of Three Alkaliphilic Bacillus Strains, Bacillus wakoensis JCM 9140T, Bacillus akibai JCM 9157T, and Bacillus hemicellulosilyticus JCM 9152T.</title>
        <authorList>
            <person name="Yuki M."/>
            <person name="Oshima K."/>
            <person name="Suda W."/>
            <person name="Oshida Y."/>
            <person name="Kitamura K."/>
            <person name="Iida T."/>
            <person name="Hattori M."/>
            <person name="Ohkuma M."/>
        </authorList>
    </citation>
    <scope>NUCLEOTIDE SEQUENCE [LARGE SCALE GENOMIC DNA]</scope>
    <source>
        <strain evidence="2">JCM 9152</strain>
    </source>
</reference>
<dbReference type="AlphaFoldDB" id="W4QA61"/>
<name>W4QA61_9BACI</name>
<proteinExistence type="predicted"/>
<gene>
    <name evidence="2" type="ORF">JCM9152_204</name>
</gene>
<organism evidence="2 3">
    <name type="scientific">Halalkalibacter hemicellulosilyticusJCM 9152</name>
    <dbReference type="NCBI Taxonomy" id="1236971"/>
    <lineage>
        <taxon>Bacteria</taxon>
        <taxon>Bacillati</taxon>
        <taxon>Bacillota</taxon>
        <taxon>Bacilli</taxon>
        <taxon>Bacillales</taxon>
        <taxon>Bacillaceae</taxon>
        <taxon>Halalkalibacter</taxon>
    </lineage>
</organism>
<dbReference type="EMBL" id="BAUU01000001">
    <property type="protein sequence ID" value="GAE28867.1"/>
    <property type="molecule type" value="Genomic_DNA"/>
</dbReference>
<dbReference type="STRING" id="1236971.JCM9152_204"/>
<evidence type="ECO:0000256" key="1">
    <source>
        <dbReference type="SAM" id="MobiDB-lite"/>
    </source>
</evidence>
<evidence type="ECO:0000313" key="2">
    <source>
        <dbReference type="EMBL" id="GAE28867.1"/>
    </source>
</evidence>
<feature type="region of interest" description="Disordered" evidence="1">
    <location>
        <begin position="44"/>
        <end position="68"/>
    </location>
</feature>
<comment type="caution">
    <text evidence="2">The sequence shown here is derived from an EMBL/GenBank/DDBJ whole genome shotgun (WGS) entry which is preliminary data.</text>
</comment>
<protein>
    <submittedName>
        <fullName evidence="2">Uncharacterized protein</fullName>
    </submittedName>
</protein>
<sequence>MGIGKLKKKAISPFLKSIAGRSDNHFSFMDVMATIRPTPSFLCPLEKTPGAHKHKGNPHSANLGKPAS</sequence>
<dbReference type="Proteomes" id="UP000018895">
    <property type="component" value="Unassembled WGS sequence"/>
</dbReference>
<accession>W4QA61</accession>
<evidence type="ECO:0000313" key="3">
    <source>
        <dbReference type="Proteomes" id="UP000018895"/>
    </source>
</evidence>